<evidence type="ECO:0008006" key="4">
    <source>
        <dbReference type="Google" id="ProtNLM"/>
    </source>
</evidence>
<dbReference type="AlphaFoldDB" id="R8W4V4"/>
<comment type="caution">
    <text evidence="2">The sequence shown here is derived from an EMBL/GenBank/DDBJ whole genome shotgun (WGS) entry which is preliminary data.</text>
</comment>
<dbReference type="eggNOG" id="ENOG5033171">
    <property type="taxonomic scope" value="Bacteria"/>
</dbReference>
<dbReference type="HOGENOM" id="CLU_2068429_0_0_9"/>
<evidence type="ECO:0000313" key="2">
    <source>
        <dbReference type="EMBL" id="EOQ39893.1"/>
    </source>
</evidence>
<proteinExistence type="predicted"/>
<keyword evidence="1" id="KW-0472">Membrane</keyword>
<feature type="transmembrane region" description="Helical" evidence="1">
    <location>
        <begin position="12"/>
        <end position="30"/>
    </location>
</feature>
<evidence type="ECO:0000313" key="3">
    <source>
        <dbReference type="Proteomes" id="UP000013981"/>
    </source>
</evidence>
<dbReference type="Proteomes" id="UP000013981">
    <property type="component" value="Unassembled WGS sequence"/>
</dbReference>
<keyword evidence="1" id="KW-0812">Transmembrane</keyword>
<keyword evidence="1" id="KW-1133">Transmembrane helix</keyword>
<name>R8W4V4_9FIRM</name>
<reference evidence="2 3" key="1">
    <citation type="submission" date="2013-01" db="EMBL/GenBank/DDBJ databases">
        <title>The Genome Sequence of Butyricicoccus pullicaecorum 1.2.</title>
        <authorList>
            <consortium name="The Broad Institute Genome Sequencing Platform"/>
            <person name="Earl A."/>
            <person name="Ward D."/>
            <person name="Feldgarden M."/>
            <person name="Gevers D."/>
            <person name="Van Immerseel F."/>
            <person name="Eeckhaut V."/>
            <person name="Walker B."/>
            <person name="Young S.K."/>
            <person name="Zeng Q."/>
            <person name="Gargeya S."/>
            <person name="Fitzgerald M."/>
            <person name="Haas B."/>
            <person name="Abouelleil A."/>
            <person name="Alvarado L."/>
            <person name="Arachchi H.M."/>
            <person name="Berlin A.M."/>
            <person name="Chapman S.B."/>
            <person name="Dewar J."/>
            <person name="Goldberg J."/>
            <person name="Griggs A."/>
            <person name="Gujja S."/>
            <person name="Hansen M."/>
            <person name="Howarth C."/>
            <person name="Imamovic A."/>
            <person name="Larimer J."/>
            <person name="McCowan C."/>
            <person name="Murphy C."/>
            <person name="Neiman D."/>
            <person name="Pearson M."/>
            <person name="Priest M."/>
            <person name="Roberts A."/>
            <person name="Saif S."/>
            <person name="Shea T."/>
            <person name="Sisk P."/>
            <person name="Sykes S."/>
            <person name="Wortman J."/>
            <person name="Nusbaum C."/>
            <person name="Birren B."/>
        </authorList>
    </citation>
    <scope>NUCLEOTIDE SEQUENCE [LARGE SCALE GENOMIC DNA]</scope>
    <source>
        <strain evidence="2 3">1.2</strain>
    </source>
</reference>
<protein>
    <recommendedName>
        <fullName evidence="4">Phage holin, LL-H family</fullName>
    </recommendedName>
</protein>
<dbReference type="RefSeq" id="WP_016146796.1">
    <property type="nucleotide sequence ID" value="NZ_KB976103.1"/>
</dbReference>
<dbReference type="EMBL" id="AQOB01000002">
    <property type="protein sequence ID" value="EOQ39893.1"/>
    <property type="molecule type" value="Genomic_DNA"/>
</dbReference>
<organism evidence="2 3">
    <name type="scientific">Butyricicoccus pullicaecorum 1.2</name>
    <dbReference type="NCBI Taxonomy" id="1203606"/>
    <lineage>
        <taxon>Bacteria</taxon>
        <taxon>Bacillati</taxon>
        <taxon>Bacillota</taxon>
        <taxon>Clostridia</taxon>
        <taxon>Eubacteriales</taxon>
        <taxon>Butyricicoccaceae</taxon>
        <taxon>Butyricicoccus</taxon>
    </lineage>
</organism>
<evidence type="ECO:0000256" key="1">
    <source>
        <dbReference type="SAM" id="Phobius"/>
    </source>
</evidence>
<sequence length="122" mass="13989">MNALVSVIIDNFWFIFSVLLIVSIFGYRIYNFFKAPTEQQLAQIKAWLLSAVILAEKEFGAGTGKLKLSIVYNEFISKFPWIAKIMTFESFSRYVDDALGEMKELLNDDNYAKLNIQNGSDK</sequence>
<dbReference type="PATRIC" id="fig|1203606.4.peg.557"/>
<dbReference type="OrthoDB" id="2064441at2"/>
<gene>
    <name evidence="2" type="ORF">HMPREF1526_00590</name>
</gene>
<accession>R8W4V4</accession>
<keyword evidence="3" id="KW-1185">Reference proteome</keyword>